<evidence type="ECO:0000313" key="2">
    <source>
        <dbReference type="EMBL" id="GAA0163329.1"/>
    </source>
</evidence>
<accession>A0AAV3QHY0</accession>
<evidence type="ECO:0000256" key="1">
    <source>
        <dbReference type="SAM" id="Phobius"/>
    </source>
</evidence>
<name>A0AAV3QHY0_LITER</name>
<sequence>MESNVNTSTINVSVAENVPTVRCFRWSYYSPLVPGVTLLSFVLAAIVLGVAGSSGFGPGVAASGGGGSGVVPPAFATTVTLAPQPPSVPVMQKNDQPKPPVFSG</sequence>
<keyword evidence="3" id="KW-1185">Reference proteome</keyword>
<dbReference type="Proteomes" id="UP001454036">
    <property type="component" value="Unassembled WGS sequence"/>
</dbReference>
<gene>
    <name evidence="2" type="ORF">LIER_19225</name>
</gene>
<organism evidence="2 3">
    <name type="scientific">Lithospermum erythrorhizon</name>
    <name type="common">Purple gromwell</name>
    <name type="synonym">Lithospermum officinale var. erythrorhizon</name>
    <dbReference type="NCBI Taxonomy" id="34254"/>
    <lineage>
        <taxon>Eukaryota</taxon>
        <taxon>Viridiplantae</taxon>
        <taxon>Streptophyta</taxon>
        <taxon>Embryophyta</taxon>
        <taxon>Tracheophyta</taxon>
        <taxon>Spermatophyta</taxon>
        <taxon>Magnoliopsida</taxon>
        <taxon>eudicotyledons</taxon>
        <taxon>Gunneridae</taxon>
        <taxon>Pentapetalae</taxon>
        <taxon>asterids</taxon>
        <taxon>lamiids</taxon>
        <taxon>Boraginales</taxon>
        <taxon>Boraginaceae</taxon>
        <taxon>Boraginoideae</taxon>
        <taxon>Lithospermeae</taxon>
        <taxon>Lithospermum</taxon>
    </lineage>
</organism>
<keyword evidence="1" id="KW-1133">Transmembrane helix</keyword>
<proteinExistence type="predicted"/>
<dbReference type="EMBL" id="BAABME010004719">
    <property type="protein sequence ID" value="GAA0163329.1"/>
    <property type="molecule type" value="Genomic_DNA"/>
</dbReference>
<protein>
    <recommendedName>
        <fullName evidence="4">Transmembrane protein</fullName>
    </recommendedName>
</protein>
<evidence type="ECO:0008006" key="4">
    <source>
        <dbReference type="Google" id="ProtNLM"/>
    </source>
</evidence>
<dbReference type="AlphaFoldDB" id="A0AAV3QHY0"/>
<feature type="transmembrane region" description="Helical" evidence="1">
    <location>
        <begin position="32"/>
        <end position="51"/>
    </location>
</feature>
<keyword evidence="1" id="KW-0812">Transmembrane</keyword>
<keyword evidence="1" id="KW-0472">Membrane</keyword>
<comment type="caution">
    <text evidence="2">The sequence shown here is derived from an EMBL/GenBank/DDBJ whole genome shotgun (WGS) entry which is preliminary data.</text>
</comment>
<reference evidence="2 3" key="1">
    <citation type="submission" date="2024-01" db="EMBL/GenBank/DDBJ databases">
        <title>The complete chloroplast genome sequence of Lithospermum erythrorhizon: insights into the phylogenetic relationship among Boraginaceae species and the maternal lineages of purple gromwells.</title>
        <authorList>
            <person name="Okada T."/>
            <person name="Watanabe K."/>
        </authorList>
    </citation>
    <scope>NUCLEOTIDE SEQUENCE [LARGE SCALE GENOMIC DNA]</scope>
</reference>
<evidence type="ECO:0000313" key="3">
    <source>
        <dbReference type="Proteomes" id="UP001454036"/>
    </source>
</evidence>